<dbReference type="Proteomes" id="UP001060919">
    <property type="component" value="Chromosome"/>
</dbReference>
<gene>
    <name evidence="1" type="ORF">AsAng_0028170</name>
</gene>
<dbReference type="AlphaFoldDB" id="A0A916DTU4"/>
<dbReference type="EMBL" id="AP026867">
    <property type="protein sequence ID" value="BDS12102.1"/>
    <property type="molecule type" value="Genomic_DNA"/>
</dbReference>
<evidence type="ECO:0000313" key="2">
    <source>
        <dbReference type="Proteomes" id="UP001060919"/>
    </source>
</evidence>
<dbReference type="KEGG" id="aup:AsAng_0028170"/>
<sequence length="224" mass="24475">MAFIRRGKLKKKQTIGYKVVVVVGDDSTENLVNTVDVAIPTVEGQPVPSPNNMTLPLKVVKENGNKRFVFSDLSFSEDAVNYPYEMISTMKDSNNKQVGEPLKAIVEVEDDGDSRVRSVSIRQLDETNFRLKAVIVGDSENNVDSVDIICSDFSGPEPIPVELTLTNPKVIGGKKVFKNNTFTFDDPAAAADEVYVVIVDLKNKEGASIGSTEYTVVVEGLEEA</sequence>
<keyword evidence="2" id="KW-1185">Reference proteome</keyword>
<protein>
    <submittedName>
        <fullName evidence="1">Uncharacterized protein</fullName>
    </submittedName>
</protein>
<accession>A0A916DTU4</accession>
<evidence type="ECO:0000313" key="1">
    <source>
        <dbReference type="EMBL" id="BDS12102.1"/>
    </source>
</evidence>
<dbReference type="RefSeq" id="WP_264793216.1">
    <property type="nucleotide sequence ID" value="NZ_AP026867.1"/>
</dbReference>
<organism evidence="1 2">
    <name type="scientific">Aureispira anguillae</name>
    <dbReference type="NCBI Taxonomy" id="2864201"/>
    <lineage>
        <taxon>Bacteria</taxon>
        <taxon>Pseudomonadati</taxon>
        <taxon>Bacteroidota</taxon>
        <taxon>Saprospiria</taxon>
        <taxon>Saprospirales</taxon>
        <taxon>Saprospiraceae</taxon>
        <taxon>Aureispira</taxon>
    </lineage>
</organism>
<reference evidence="1" key="1">
    <citation type="submission" date="2022-09" db="EMBL/GenBank/DDBJ databases">
        <title>Aureispira anguillicida sp. nov., isolated from Leptocephalus of Japanese eel Anguilla japonica.</title>
        <authorList>
            <person name="Yuasa K."/>
            <person name="Mekata T."/>
            <person name="Ikunari K."/>
        </authorList>
    </citation>
    <scope>NUCLEOTIDE SEQUENCE</scope>
    <source>
        <strain evidence="1">EL160426</strain>
    </source>
</reference>
<proteinExistence type="predicted"/>
<name>A0A916DTU4_9BACT</name>